<keyword evidence="5" id="KW-0378">Hydrolase</keyword>
<keyword evidence="3" id="KW-0540">Nuclease</keyword>
<dbReference type="Pfam" id="PF17917">
    <property type="entry name" value="RT_RNaseH"/>
    <property type="match status" value="1"/>
</dbReference>
<dbReference type="AlphaFoldDB" id="A0A6H5JBE4"/>
<evidence type="ECO:0000256" key="1">
    <source>
        <dbReference type="ARBA" id="ARBA00022679"/>
    </source>
</evidence>
<feature type="compositionally biased region" description="Low complexity" evidence="7">
    <location>
        <begin position="159"/>
        <end position="192"/>
    </location>
</feature>
<name>A0A6H5JBE4_9HYME</name>
<proteinExistence type="predicted"/>
<evidence type="ECO:0000256" key="3">
    <source>
        <dbReference type="ARBA" id="ARBA00022722"/>
    </source>
</evidence>
<evidence type="ECO:0000313" key="10">
    <source>
        <dbReference type="Proteomes" id="UP000479190"/>
    </source>
</evidence>
<keyword evidence="4" id="KW-0255">Endonuclease</keyword>
<organism evidence="9 10">
    <name type="scientific">Trichogramma brassicae</name>
    <dbReference type="NCBI Taxonomy" id="86971"/>
    <lineage>
        <taxon>Eukaryota</taxon>
        <taxon>Metazoa</taxon>
        <taxon>Ecdysozoa</taxon>
        <taxon>Arthropoda</taxon>
        <taxon>Hexapoda</taxon>
        <taxon>Insecta</taxon>
        <taxon>Pterygota</taxon>
        <taxon>Neoptera</taxon>
        <taxon>Endopterygota</taxon>
        <taxon>Hymenoptera</taxon>
        <taxon>Apocrita</taxon>
        <taxon>Proctotrupomorpha</taxon>
        <taxon>Chalcidoidea</taxon>
        <taxon>Trichogrammatidae</taxon>
        <taxon>Trichogramma</taxon>
    </lineage>
</organism>
<dbReference type="InterPro" id="IPR041373">
    <property type="entry name" value="RT_RNaseH"/>
</dbReference>
<dbReference type="GO" id="GO:0004519">
    <property type="term" value="F:endonuclease activity"/>
    <property type="evidence" value="ECO:0007669"/>
    <property type="project" value="UniProtKB-KW"/>
</dbReference>
<accession>A0A6H5JBE4</accession>
<sequence length="230" mass="26106">MSLFLVSGHFGFAMLRFFVSSIISEHRRRRTPIAYASRTLTKAERNYTTTEKEWSSCYMGSRQIQRATFSGRNLDSITDHKFPRILTYERAQIVHQFLQKLCRNSGCETRRGTQEAAAKQRKRETRTTSEIPRTSGSNQLSSSNNKNLQYQRRNRRSATKTSSSQQTTTTTKTPTPIPSSSKPTSPTQKSPSLAESVCPATITNNTHLNPILPTHITYTKTPHSLNQYAQ</sequence>
<dbReference type="EMBL" id="CADCXV010001509">
    <property type="protein sequence ID" value="CAB0044980.1"/>
    <property type="molecule type" value="Genomic_DNA"/>
</dbReference>
<dbReference type="SUPFAM" id="SSF56672">
    <property type="entry name" value="DNA/RNA polymerases"/>
    <property type="match status" value="1"/>
</dbReference>
<feature type="domain" description="Reverse transcriptase RNase H-like" evidence="8">
    <location>
        <begin position="26"/>
        <end position="90"/>
    </location>
</feature>
<protein>
    <recommendedName>
        <fullName evidence="8">Reverse transcriptase RNase H-like domain-containing protein</fullName>
    </recommendedName>
</protein>
<feature type="compositionally biased region" description="Low complexity" evidence="7">
    <location>
        <begin position="137"/>
        <end position="149"/>
    </location>
</feature>
<keyword evidence="1" id="KW-0808">Transferase</keyword>
<gene>
    <name evidence="9" type="ORF">TBRA_LOCUS16539</name>
</gene>
<evidence type="ECO:0000256" key="7">
    <source>
        <dbReference type="SAM" id="MobiDB-lite"/>
    </source>
</evidence>
<keyword evidence="2" id="KW-0548">Nucleotidyltransferase</keyword>
<dbReference type="OrthoDB" id="10058156at2759"/>
<reference evidence="9 10" key="1">
    <citation type="submission" date="2020-02" db="EMBL/GenBank/DDBJ databases">
        <authorList>
            <person name="Ferguson B K."/>
        </authorList>
    </citation>
    <scope>NUCLEOTIDE SEQUENCE [LARGE SCALE GENOMIC DNA]</scope>
</reference>
<keyword evidence="10" id="KW-1185">Reference proteome</keyword>
<dbReference type="InterPro" id="IPR043502">
    <property type="entry name" value="DNA/RNA_pol_sf"/>
</dbReference>
<evidence type="ECO:0000256" key="5">
    <source>
        <dbReference type="ARBA" id="ARBA00022801"/>
    </source>
</evidence>
<dbReference type="GO" id="GO:0016787">
    <property type="term" value="F:hydrolase activity"/>
    <property type="evidence" value="ECO:0007669"/>
    <property type="project" value="UniProtKB-KW"/>
</dbReference>
<dbReference type="GO" id="GO:0003964">
    <property type="term" value="F:RNA-directed DNA polymerase activity"/>
    <property type="evidence" value="ECO:0007669"/>
    <property type="project" value="UniProtKB-KW"/>
</dbReference>
<evidence type="ECO:0000256" key="4">
    <source>
        <dbReference type="ARBA" id="ARBA00022759"/>
    </source>
</evidence>
<evidence type="ECO:0000313" key="9">
    <source>
        <dbReference type="EMBL" id="CAB0044980.1"/>
    </source>
</evidence>
<evidence type="ECO:0000256" key="6">
    <source>
        <dbReference type="ARBA" id="ARBA00022918"/>
    </source>
</evidence>
<feature type="region of interest" description="Disordered" evidence="7">
    <location>
        <begin position="108"/>
        <end position="195"/>
    </location>
</feature>
<evidence type="ECO:0000259" key="8">
    <source>
        <dbReference type="Pfam" id="PF17917"/>
    </source>
</evidence>
<evidence type="ECO:0000256" key="2">
    <source>
        <dbReference type="ARBA" id="ARBA00022695"/>
    </source>
</evidence>
<dbReference type="Proteomes" id="UP000479190">
    <property type="component" value="Unassembled WGS sequence"/>
</dbReference>
<keyword evidence="6" id="KW-0695">RNA-directed DNA polymerase</keyword>